<proteinExistence type="predicted"/>
<sequence length="28" mass="3222">MSQWKPGFDGLAKRLFDTPMTKDIMGSY</sequence>
<evidence type="ECO:0000313" key="1">
    <source>
        <dbReference type="EMBL" id="SUZ82897.1"/>
    </source>
</evidence>
<protein>
    <submittedName>
        <fullName evidence="1">Uncharacterized protein</fullName>
    </submittedName>
</protein>
<accession>A0A381QZ12</accession>
<dbReference type="AlphaFoldDB" id="A0A381QZ12"/>
<reference evidence="1" key="1">
    <citation type="submission" date="2018-05" db="EMBL/GenBank/DDBJ databases">
        <authorList>
            <person name="Lanie J.A."/>
            <person name="Ng W.-L."/>
            <person name="Kazmierczak K.M."/>
            <person name="Andrzejewski T.M."/>
            <person name="Davidsen T.M."/>
            <person name="Wayne K.J."/>
            <person name="Tettelin H."/>
            <person name="Glass J.I."/>
            <person name="Rusch D."/>
            <person name="Podicherti R."/>
            <person name="Tsui H.-C.T."/>
            <person name="Winkler M.E."/>
        </authorList>
    </citation>
    <scope>NUCLEOTIDE SEQUENCE</scope>
</reference>
<organism evidence="1">
    <name type="scientific">marine metagenome</name>
    <dbReference type="NCBI Taxonomy" id="408172"/>
    <lineage>
        <taxon>unclassified sequences</taxon>
        <taxon>metagenomes</taxon>
        <taxon>ecological metagenomes</taxon>
    </lineage>
</organism>
<gene>
    <name evidence="1" type="ORF">METZ01_LOCUS35751</name>
</gene>
<name>A0A381QZ12_9ZZZZ</name>
<dbReference type="EMBL" id="UINC01001527">
    <property type="protein sequence ID" value="SUZ82897.1"/>
    <property type="molecule type" value="Genomic_DNA"/>
</dbReference>